<comment type="caution">
    <text evidence="2">The sequence shown here is derived from an EMBL/GenBank/DDBJ whole genome shotgun (WGS) entry which is preliminary data.</text>
</comment>
<accession>A0A8X6PMD8</accession>
<keyword evidence="3" id="KW-1185">Reference proteome</keyword>
<proteinExistence type="predicted"/>
<reference evidence="2" key="1">
    <citation type="submission" date="2020-08" db="EMBL/GenBank/DDBJ databases">
        <title>Multicomponent nature underlies the extraordinary mechanical properties of spider dragline silk.</title>
        <authorList>
            <person name="Kono N."/>
            <person name="Nakamura H."/>
            <person name="Mori M."/>
            <person name="Yoshida Y."/>
            <person name="Ohtoshi R."/>
            <person name="Malay A.D."/>
            <person name="Moran D.A.P."/>
            <person name="Tomita M."/>
            <person name="Numata K."/>
            <person name="Arakawa K."/>
        </authorList>
    </citation>
    <scope>NUCLEOTIDE SEQUENCE</scope>
</reference>
<evidence type="ECO:0000256" key="1">
    <source>
        <dbReference type="SAM" id="Phobius"/>
    </source>
</evidence>
<sequence length="82" mass="9577">MEFPSVVYFVVIFVVISHMLFNRGVEHRLSNADQPKHQLIGKFKFSSFIEVQLAVEIERCLLIFVDILLFHVSISLKSKWIV</sequence>
<gene>
    <name evidence="2" type="ORF">NPIL_531951</name>
</gene>
<keyword evidence="1" id="KW-1133">Transmembrane helix</keyword>
<feature type="transmembrane region" description="Helical" evidence="1">
    <location>
        <begin position="6"/>
        <end position="25"/>
    </location>
</feature>
<dbReference type="Proteomes" id="UP000887013">
    <property type="component" value="Unassembled WGS sequence"/>
</dbReference>
<evidence type="ECO:0000313" key="2">
    <source>
        <dbReference type="EMBL" id="GFT78816.1"/>
    </source>
</evidence>
<name>A0A8X6PMD8_NEPPI</name>
<organism evidence="2 3">
    <name type="scientific">Nephila pilipes</name>
    <name type="common">Giant wood spider</name>
    <name type="synonym">Nephila maculata</name>
    <dbReference type="NCBI Taxonomy" id="299642"/>
    <lineage>
        <taxon>Eukaryota</taxon>
        <taxon>Metazoa</taxon>
        <taxon>Ecdysozoa</taxon>
        <taxon>Arthropoda</taxon>
        <taxon>Chelicerata</taxon>
        <taxon>Arachnida</taxon>
        <taxon>Araneae</taxon>
        <taxon>Araneomorphae</taxon>
        <taxon>Entelegynae</taxon>
        <taxon>Araneoidea</taxon>
        <taxon>Nephilidae</taxon>
        <taxon>Nephila</taxon>
    </lineage>
</organism>
<keyword evidence="1" id="KW-0812">Transmembrane</keyword>
<keyword evidence="1" id="KW-0472">Membrane</keyword>
<evidence type="ECO:0000313" key="3">
    <source>
        <dbReference type="Proteomes" id="UP000887013"/>
    </source>
</evidence>
<protein>
    <submittedName>
        <fullName evidence="2">Uncharacterized protein</fullName>
    </submittedName>
</protein>
<dbReference type="EMBL" id="BMAW01118261">
    <property type="protein sequence ID" value="GFT78816.1"/>
    <property type="molecule type" value="Genomic_DNA"/>
</dbReference>
<dbReference type="AlphaFoldDB" id="A0A8X6PMD8"/>